<dbReference type="Gene3D" id="1.10.357.10">
    <property type="entry name" value="Tetracycline Repressor, domain 2"/>
    <property type="match status" value="1"/>
</dbReference>
<keyword evidence="7" id="KW-1185">Reference proteome</keyword>
<organism evidence="6 7">
    <name type="scientific">Desulforhabdus amnigena</name>
    <dbReference type="NCBI Taxonomy" id="40218"/>
    <lineage>
        <taxon>Bacteria</taxon>
        <taxon>Pseudomonadati</taxon>
        <taxon>Thermodesulfobacteriota</taxon>
        <taxon>Syntrophobacteria</taxon>
        <taxon>Syntrophobacterales</taxon>
        <taxon>Syntrophobacteraceae</taxon>
        <taxon>Desulforhabdus</taxon>
    </lineage>
</organism>
<name>A0A9W6CUQ2_9BACT</name>
<dbReference type="PANTHER" id="PTHR47506:SF1">
    <property type="entry name" value="HTH-TYPE TRANSCRIPTIONAL REGULATOR YJDC"/>
    <property type="match status" value="1"/>
</dbReference>
<dbReference type="Proteomes" id="UP001144372">
    <property type="component" value="Unassembled WGS sequence"/>
</dbReference>
<evidence type="ECO:0000313" key="6">
    <source>
        <dbReference type="EMBL" id="GLI32834.1"/>
    </source>
</evidence>
<dbReference type="EMBL" id="BSDR01000001">
    <property type="protein sequence ID" value="GLI32834.1"/>
    <property type="molecule type" value="Genomic_DNA"/>
</dbReference>
<dbReference type="AlphaFoldDB" id="A0A9W6CUQ2"/>
<feature type="domain" description="HTH tetR-type" evidence="5">
    <location>
        <begin position="1"/>
        <end position="55"/>
    </location>
</feature>
<evidence type="ECO:0000313" key="7">
    <source>
        <dbReference type="Proteomes" id="UP001144372"/>
    </source>
</evidence>
<dbReference type="InterPro" id="IPR009057">
    <property type="entry name" value="Homeodomain-like_sf"/>
</dbReference>
<dbReference type="PANTHER" id="PTHR47506">
    <property type="entry name" value="TRANSCRIPTIONAL REGULATORY PROTEIN"/>
    <property type="match status" value="1"/>
</dbReference>
<dbReference type="PROSITE" id="PS50977">
    <property type="entry name" value="HTH_TETR_2"/>
    <property type="match status" value="1"/>
</dbReference>
<evidence type="ECO:0000256" key="3">
    <source>
        <dbReference type="ARBA" id="ARBA00023163"/>
    </source>
</evidence>
<comment type="caution">
    <text evidence="6">The sequence shown here is derived from an EMBL/GenBank/DDBJ whole genome shotgun (WGS) entry which is preliminary data.</text>
</comment>
<dbReference type="InterPro" id="IPR036271">
    <property type="entry name" value="Tet_transcr_reg_TetR-rel_C_sf"/>
</dbReference>
<dbReference type="SUPFAM" id="SSF48498">
    <property type="entry name" value="Tetracyclin repressor-like, C-terminal domain"/>
    <property type="match status" value="1"/>
</dbReference>
<dbReference type="PRINTS" id="PR00455">
    <property type="entry name" value="HTHTETR"/>
</dbReference>
<dbReference type="PROSITE" id="PS01081">
    <property type="entry name" value="HTH_TETR_1"/>
    <property type="match status" value="1"/>
</dbReference>
<gene>
    <name evidence="6" type="ORF">DAMNIGENAA_02670</name>
</gene>
<dbReference type="InterPro" id="IPR001647">
    <property type="entry name" value="HTH_TetR"/>
</dbReference>
<reference evidence="6" key="1">
    <citation type="submission" date="2022-12" db="EMBL/GenBank/DDBJ databases">
        <title>Reference genome sequencing for broad-spectrum identification of bacterial and archaeal isolates by mass spectrometry.</title>
        <authorList>
            <person name="Sekiguchi Y."/>
            <person name="Tourlousse D.M."/>
        </authorList>
    </citation>
    <scope>NUCLEOTIDE SEQUENCE</scope>
    <source>
        <strain evidence="6">ASRB1</strain>
    </source>
</reference>
<protein>
    <submittedName>
        <fullName evidence="6">TetR family transcriptional regulator</fullName>
    </submittedName>
</protein>
<sequence>MLVAATKLFARQGYHKTTITDICQSIGLTSGAIFHHFPSKEALLDAVIERLERGIRIYSDYLDGVEKGSLEVVTEMVSIMCRHFNRQPEATICLAALATEFAGSNHPVEQRLKDIYTGFVKSLSRILKDNPRIRNPRVTAMAFVGLVQGIAVQGLLREGEQTIDELARGFIEMLAEW</sequence>
<feature type="DNA-binding region" description="H-T-H motif" evidence="4">
    <location>
        <begin position="18"/>
        <end position="37"/>
    </location>
</feature>
<evidence type="ECO:0000256" key="1">
    <source>
        <dbReference type="ARBA" id="ARBA00023015"/>
    </source>
</evidence>
<dbReference type="SUPFAM" id="SSF46689">
    <property type="entry name" value="Homeodomain-like"/>
    <property type="match status" value="1"/>
</dbReference>
<keyword evidence="2 4" id="KW-0238">DNA-binding</keyword>
<keyword evidence="1" id="KW-0805">Transcription regulation</keyword>
<evidence type="ECO:0000256" key="4">
    <source>
        <dbReference type="PROSITE-ProRule" id="PRU00335"/>
    </source>
</evidence>
<evidence type="ECO:0000256" key="2">
    <source>
        <dbReference type="ARBA" id="ARBA00023125"/>
    </source>
</evidence>
<dbReference type="InterPro" id="IPR023772">
    <property type="entry name" value="DNA-bd_HTH_TetR-type_CS"/>
</dbReference>
<dbReference type="GO" id="GO:0003677">
    <property type="term" value="F:DNA binding"/>
    <property type="evidence" value="ECO:0007669"/>
    <property type="project" value="UniProtKB-UniRule"/>
</dbReference>
<proteinExistence type="predicted"/>
<evidence type="ECO:0000259" key="5">
    <source>
        <dbReference type="PROSITE" id="PS50977"/>
    </source>
</evidence>
<accession>A0A9W6CUQ2</accession>
<keyword evidence="3" id="KW-0804">Transcription</keyword>
<dbReference type="Pfam" id="PF00440">
    <property type="entry name" value="TetR_N"/>
    <property type="match status" value="1"/>
</dbReference>